<accession>A0A540K3Z4</accession>
<dbReference type="PROSITE" id="PS00914">
    <property type="entry name" value="SYNTAXIN"/>
    <property type="match status" value="1"/>
</dbReference>
<feature type="domain" description="T-SNARE coiled-coil homology" evidence="4">
    <location>
        <begin position="14"/>
        <end position="76"/>
    </location>
</feature>
<keyword evidence="3" id="KW-1133">Transmembrane helix</keyword>
<keyword evidence="6" id="KW-1185">Reference proteome</keyword>
<evidence type="ECO:0000256" key="1">
    <source>
        <dbReference type="ARBA" id="ARBA00009063"/>
    </source>
</evidence>
<sequence>MEMSMLQQVVPQQQDYTQSRAVALHNVESTITELSGIFTHLATMVAHQGELAIRIDDNMEESLSNVEGAHSALLRNLTRISSNRWLMIKIFAILIFFLMVFIFFVA</sequence>
<organism evidence="5 6">
    <name type="scientific">Malus baccata</name>
    <name type="common">Siberian crab apple</name>
    <name type="synonym">Pyrus baccata</name>
    <dbReference type="NCBI Taxonomy" id="106549"/>
    <lineage>
        <taxon>Eukaryota</taxon>
        <taxon>Viridiplantae</taxon>
        <taxon>Streptophyta</taxon>
        <taxon>Embryophyta</taxon>
        <taxon>Tracheophyta</taxon>
        <taxon>Spermatophyta</taxon>
        <taxon>Magnoliopsida</taxon>
        <taxon>eudicotyledons</taxon>
        <taxon>Gunneridae</taxon>
        <taxon>Pentapetalae</taxon>
        <taxon>rosids</taxon>
        <taxon>fabids</taxon>
        <taxon>Rosales</taxon>
        <taxon>Rosaceae</taxon>
        <taxon>Amygdaloideae</taxon>
        <taxon>Maleae</taxon>
        <taxon>Malus</taxon>
    </lineage>
</organism>
<evidence type="ECO:0000313" key="6">
    <source>
        <dbReference type="Proteomes" id="UP000315295"/>
    </source>
</evidence>
<dbReference type="AlphaFoldDB" id="A0A540K3Z4"/>
<reference evidence="5 6" key="1">
    <citation type="journal article" date="2019" name="G3 (Bethesda)">
        <title>Sequencing of a Wild Apple (Malus baccata) Genome Unravels the Differences Between Cultivated and Wild Apple Species Regarding Disease Resistance and Cold Tolerance.</title>
        <authorList>
            <person name="Chen X."/>
        </authorList>
    </citation>
    <scope>NUCLEOTIDE SEQUENCE [LARGE SCALE GENOMIC DNA]</scope>
    <source>
        <strain evidence="6">cv. Shandingzi</strain>
        <tissue evidence="5">Leaves</tissue>
    </source>
</reference>
<dbReference type="Pfam" id="PF05739">
    <property type="entry name" value="SNARE"/>
    <property type="match status" value="1"/>
</dbReference>
<dbReference type="InterPro" id="IPR000727">
    <property type="entry name" value="T_SNARE_dom"/>
</dbReference>
<dbReference type="GO" id="GO:0006906">
    <property type="term" value="P:vesicle fusion"/>
    <property type="evidence" value="ECO:0007669"/>
    <property type="project" value="TreeGrafter"/>
</dbReference>
<feature type="transmembrane region" description="Helical" evidence="3">
    <location>
        <begin position="85"/>
        <end position="105"/>
    </location>
</feature>
<dbReference type="SUPFAM" id="SSF47661">
    <property type="entry name" value="t-snare proteins"/>
    <property type="match status" value="1"/>
</dbReference>
<evidence type="ECO:0000313" key="5">
    <source>
        <dbReference type="EMBL" id="TQD68951.1"/>
    </source>
</evidence>
<name>A0A540K3Z4_MALBA</name>
<dbReference type="PANTHER" id="PTHR19957">
    <property type="entry name" value="SYNTAXIN"/>
    <property type="match status" value="1"/>
</dbReference>
<dbReference type="GO" id="GO:0031201">
    <property type="term" value="C:SNARE complex"/>
    <property type="evidence" value="ECO:0007669"/>
    <property type="project" value="TreeGrafter"/>
</dbReference>
<dbReference type="GO" id="GO:0000149">
    <property type="term" value="F:SNARE binding"/>
    <property type="evidence" value="ECO:0007669"/>
    <property type="project" value="TreeGrafter"/>
</dbReference>
<dbReference type="EMBL" id="VIEB01006473">
    <property type="protein sequence ID" value="TQD68951.1"/>
    <property type="molecule type" value="Genomic_DNA"/>
</dbReference>
<proteinExistence type="inferred from homology"/>
<dbReference type="GO" id="GO:0048278">
    <property type="term" value="P:vesicle docking"/>
    <property type="evidence" value="ECO:0007669"/>
    <property type="project" value="TreeGrafter"/>
</dbReference>
<dbReference type="GO" id="GO:0006886">
    <property type="term" value="P:intracellular protein transport"/>
    <property type="evidence" value="ECO:0007669"/>
    <property type="project" value="InterPro"/>
</dbReference>
<dbReference type="SMART" id="SM00397">
    <property type="entry name" value="t_SNARE"/>
    <property type="match status" value="1"/>
</dbReference>
<dbReference type="GO" id="GO:0005484">
    <property type="term" value="F:SNAP receptor activity"/>
    <property type="evidence" value="ECO:0007669"/>
    <property type="project" value="InterPro"/>
</dbReference>
<keyword evidence="2" id="KW-0653">Protein transport</keyword>
<protein>
    <recommendedName>
        <fullName evidence="4">t-SNARE coiled-coil homology domain-containing protein</fullName>
    </recommendedName>
</protein>
<comment type="caution">
    <text evidence="5">The sequence shown here is derived from an EMBL/GenBank/DDBJ whole genome shotgun (WGS) entry which is preliminary data.</text>
</comment>
<dbReference type="Gene3D" id="1.20.5.110">
    <property type="match status" value="1"/>
</dbReference>
<gene>
    <name evidence="5" type="ORF">C1H46_045516</name>
</gene>
<dbReference type="GO" id="GO:0006888">
    <property type="term" value="P:endoplasmic reticulum to Golgi vesicle-mediated transport"/>
    <property type="evidence" value="ECO:0007669"/>
    <property type="project" value="TreeGrafter"/>
</dbReference>
<dbReference type="InterPro" id="IPR010989">
    <property type="entry name" value="SNARE"/>
</dbReference>
<keyword evidence="3" id="KW-0812">Transmembrane</keyword>
<evidence type="ECO:0000256" key="3">
    <source>
        <dbReference type="SAM" id="Phobius"/>
    </source>
</evidence>
<keyword evidence="2" id="KW-0813">Transport</keyword>
<dbReference type="InterPro" id="IPR045242">
    <property type="entry name" value="Syntaxin"/>
</dbReference>
<keyword evidence="3" id="KW-0472">Membrane</keyword>
<dbReference type="PROSITE" id="PS50192">
    <property type="entry name" value="T_SNARE"/>
    <property type="match status" value="1"/>
</dbReference>
<dbReference type="Proteomes" id="UP000315295">
    <property type="component" value="Unassembled WGS sequence"/>
</dbReference>
<evidence type="ECO:0000256" key="2">
    <source>
        <dbReference type="ARBA" id="ARBA00022927"/>
    </source>
</evidence>
<dbReference type="STRING" id="106549.A0A540K3Z4"/>
<dbReference type="PANTHER" id="PTHR19957:SF228">
    <property type="entry name" value="SYNTAXIN-31"/>
    <property type="match status" value="1"/>
</dbReference>
<dbReference type="InterPro" id="IPR006012">
    <property type="entry name" value="Syntaxin/epimorphin_CS"/>
</dbReference>
<comment type="similarity">
    <text evidence="1">Belongs to the syntaxin family.</text>
</comment>
<evidence type="ECO:0000259" key="4">
    <source>
        <dbReference type="PROSITE" id="PS50192"/>
    </source>
</evidence>
<dbReference type="GO" id="GO:0000139">
    <property type="term" value="C:Golgi membrane"/>
    <property type="evidence" value="ECO:0007669"/>
    <property type="project" value="TreeGrafter"/>
</dbReference>
<dbReference type="CDD" id="cd15844">
    <property type="entry name" value="SNARE_syntaxin5"/>
    <property type="match status" value="1"/>
</dbReference>